<dbReference type="PROSITE" id="PS50931">
    <property type="entry name" value="HTH_LYSR"/>
    <property type="match status" value="1"/>
</dbReference>
<feature type="domain" description="HTH lysR-type" evidence="5">
    <location>
        <begin position="29"/>
        <end position="86"/>
    </location>
</feature>
<evidence type="ECO:0000313" key="6">
    <source>
        <dbReference type="EMBL" id="CUH49398.1"/>
    </source>
</evidence>
<accession>A0A0P1EHB9</accession>
<dbReference type="InterPro" id="IPR005119">
    <property type="entry name" value="LysR_subst-bd"/>
</dbReference>
<dbReference type="GO" id="GO:0043565">
    <property type="term" value="F:sequence-specific DNA binding"/>
    <property type="evidence" value="ECO:0007669"/>
    <property type="project" value="TreeGrafter"/>
</dbReference>
<gene>
    <name evidence="6" type="primary">gcvA_17</name>
    <name evidence="6" type="ORF">RUA4292_03594</name>
</gene>
<dbReference type="InterPro" id="IPR000847">
    <property type="entry name" value="LysR_HTH_N"/>
</dbReference>
<dbReference type="SUPFAM" id="SSF46785">
    <property type="entry name" value="Winged helix' DNA-binding domain"/>
    <property type="match status" value="1"/>
</dbReference>
<dbReference type="Pfam" id="PF00126">
    <property type="entry name" value="HTH_1"/>
    <property type="match status" value="1"/>
</dbReference>
<dbReference type="InterPro" id="IPR036388">
    <property type="entry name" value="WH-like_DNA-bd_sf"/>
</dbReference>
<name>A0A0P1EHB9_9RHOB</name>
<evidence type="ECO:0000256" key="4">
    <source>
        <dbReference type="ARBA" id="ARBA00023163"/>
    </source>
</evidence>
<sequence length="338" mass="37567">MRLIKKGDKRTFLGFQLRHSCVLMGDYLPPLTALRAFDAAARHMSFAKAAKELRVTPAALSFQIKSLEEHLGRPLFHRLNRAVELTEAGRALAPGATEGFAALQTAWQAARRQGNDTSLTVTAGPALTAKWLAPRLYDFARAHPEIDLKFSATLRIMDLERDDVDVAIRFGYGGDEGLYSLQVRKEWLTPVMTPDLAEQFPTPDSLRDAPLIFDDSIAFLQPPSDWPTWFRAVGVDYAPTHGAHFSNADHAIDAAVAGVGVVLGRRAMILKDLTEGRLVAPFKTAIETQGRFRFLCLPGAENRPQITAFRDWFMAEIEKTAHISDEFNIIPVQEVQSL</sequence>
<dbReference type="EMBL" id="CYPU01000068">
    <property type="protein sequence ID" value="CUH49398.1"/>
    <property type="molecule type" value="Genomic_DNA"/>
</dbReference>
<evidence type="ECO:0000256" key="2">
    <source>
        <dbReference type="ARBA" id="ARBA00023015"/>
    </source>
</evidence>
<keyword evidence="2" id="KW-0805">Transcription regulation</keyword>
<dbReference type="FunFam" id="1.10.10.10:FF:000038">
    <property type="entry name" value="Glycine cleavage system transcriptional activator"/>
    <property type="match status" value="1"/>
</dbReference>
<dbReference type="PANTHER" id="PTHR30537:SF26">
    <property type="entry name" value="GLYCINE CLEAVAGE SYSTEM TRANSCRIPTIONAL ACTIVATOR"/>
    <property type="match status" value="1"/>
</dbReference>
<dbReference type="Gene3D" id="3.40.190.10">
    <property type="entry name" value="Periplasmic binding protein-like II"/>
    <property type="match status" value="2"/>
</dbReference>
<evidence type="ECO:0000256" key="3">
    <source>
        <dbReference type="ARBA" id="ARBA00023125"/>
    </source>
</evidence>
<dbReference type="GO" id="GO:0003700">
    <property type="term" value="F:DNA-binding transcription factor activity"/>
    <property type="evidence" value="ECO:0007669"/>
    <property type="project" value="InterPro"/>
</dbReference>
<evidence type="ECO:0000313" key="7">
    <source>
        <dbReference type="Proteomes" id="UP000050783"/>
    </source>
</evidence>
<dbReference type="CDD" id="cd08432">
    <property type="entry name" value="PBP2_GcdR_TrpI_HvrB_AmpR_like"/>
    <property type="match status" value="1"/>
</dbReference>
<comment type="similarity">
    <text evidence="1">Belongs to the LysR transcriptional regulatory family.</text>
</comment>
<dbReference type="SUPFAM" id="SSF53850">
    <property type="entry name" value="Periplasmic binding protein-like II"/>
    <property type="match status" value="1"/>
</dbReference>
<keyword evidence="3" id="KW-0238">DNA-binding</keyword>
<reference evidence="6 7" key="1">
    <citation type="submission" date="2015-09" db="EMBL/GenBank/DDBJ databases">
        <authorList>
            <consortium name="Swine Surveillance"/>
        </authorList>
    </citation>
    <scope>NUCLEOTIDE SEQUENCE [LARGE SCALE GENOMIC DNA]</scope>
    <source>
        <strain evidence="6 7">CECT 4292</strain>
    </source>
</reference>
<dbReference type="STRING" id="81569.RUM4293_02453"/>
<evidence type="ECO:0000259" key="5">
    <source>
        <dbReference type="PROSITE" id="PS50931"/>
    </source>
</evidence>
<dbReference type="AlphaFoldDB" id="A0A0P1EHB9"/>
<organism evidence="6 7">
    <name type="scientific">Ruegeria atlantica</name>
    <dbReference type="NCBI Taxonomy" id="81569"/>
    <lineage>
        <taxon>Bacteria</taxon>
        <taxon>Pseudomonadati</taxon>
        <taxon>Pseudomonadota</taxon>
        <taxon>Alphaproteobacteria</taxon>
        <taxon>Rhodobacterales</taxon>
        <taxon>Roseobacteraceae</taxon>
        <taxon>Ruegeria</taxon>
    </lineage>
</organism>
<keyword evidence="4" id="KW-0804">Transcription</keyword>
<dbReference type="InterPro" id="IPR058163">
    <property type="entry name" value="LysR-type_TF_proteobact-type"/>
</dbReference>
<dbReference type="NCBIfam" id="NF008352">
    <property type="entry name" value="PRK11139.1"/>
    <property type="match status" value="1"/>
</dbReference>
<dbReference type="PANTHER" id="PTHR30537">
    <property type="entry name" value="HTH-TYPE TRANSCRIPTIONAL REGULATOR"/>
    <property type="match status" value="1"/>
</dbReference>
<dbReference type="InterPro" id="IPR036390">
    <property type="entry name" value="WH_DNA-bd_sf"/>
</dbReference>
<proteinExistence type="inferred from homology"/>
<dbReference type="Proteomes" id="UP000050783">
    <property type="component" value="Unassembled WGS sequence"/>
</dbReference>
<protein>
    <submittedName>
        <fullName evidence="6">Gcv operon activator</fullName>
    </submittedName>
</protein>
<dbReference type="Gene3D" id="1.10.10.10">
    <property type="entry name" value="Winged helix-like DNA-binding domain superfamily/Winged helix DNA-binding domain"/>
    <property type="match status" value="1"/>
</dbReference>
<dbReference type="Pfam" id="PF03466">
    <property type="entry name" value="LysR_substrate"/>
    <property type="match status" value="1"/>
</dbReference>
<dbReference type="PRINTS" id="PR00039">
    <property type="entry name" value="HTHLYSR"/>
</dbReference>
<dbReference type="GO" id="GO:0006351">
    <property type="term" value="P:DNA-templated transcription"/>
    <property type="evidence" value="ECO:0007669"/>
    <property type="project" value="TreeGrafter"/>
</dbReference>
<evidence type="ECO:0000256" key="1">
    <source>
        <dbReference type="ARBA" id="ARBA00009437"/>
    </source>
</evidence>